<reference evidence="2 3" key="1">
    <citation type="submission" date="2019-02" db="EMBL/GenBank/DDBJ databases">
        <title>Deep-cultivation of Planctomycetes and their phenomic and genomic characterization uncovers novel biology.</title>
        <authorList>
            <person name="Wiegand S."/>
            <person name="Jogler M."/>
            <person name="Boedeker C."/>
            <person name="Pinto D."/>
            <person name="Vollmers J."/>
            <person name="Rivas-Marin E."/>
            <person name="Kohn T."/>
            <person name="Peeters S.H."/>
            <person name="Heuer A."/>
            <person name="Rast P."/>
            <person name="Oberbeckmann S."/>
            <person name="Bunk B."/>
            <person name="Jeske O."/>
            <person name="Meyerdierks A."/>
            <person name="Storesund J.E."/>
            <person name="Kallscheuer N."/>
            <person name="Luecker S."/>
            <person name="Lage O.M."/>
            <person name="Pohl T."/>
            <person name="Merkel B.J."/>
            <person name="Hornburger P."/>
            <person name="Mueller R.-W."/>
            <person name="Bruemmer F."/>
            <person name="Labrenz M."/>
            <person name="Spormann A.M."/>
            <person name="Op den Camp H."/>
            <person name="Overmann J."/>
            <person name="Amann R."/>
            <person name="Jetten M.S.M."/>
            <person name="Mascher T."/>
            <person name="Medema M.H."/>
            <person name="Devos D.P."/>
            <person name="Kaster A.-K."/>
            <person name="Ovreas L."/>
            <person name="Rohde M."/>
            <person name="Galperin M.Y."/>
            <person name="Jogler C."/>
        </authorList>
    </citation>
    <scope>NUCLEOTIDE SEQUENCE [LARGE SCALE GENOMIC DNA]</scope>
    <source>
        <strain evidence="2 3">Q31a</strain>
    </source>
</reference>
<protein>
    <recommendedName>
        <fullName evidence="4">Methylamine utilization protein</fullName>
    </recommendedName>
</protein>
<keyword evidence="1" id="KW-0732">Signal</keyword>
<dbReference type="RefSeq" id="WP_145086291.1">
    <property type="nucleotide sequence ID" value="NZ_CP036298.1"/>
</dbReference>
<dbReference type="AlphaFoldDB" id="A0A518GHE4"/>
<dbReference type="OrthoDB" id="9772097at2"/>
<dbReference type="SUPFAM" id="SSF49503">
    <property type="entry name" value="Cupredoxins"/>
    <property type="match status" value="1"/>
</dbReference>
<dbReference type="Proteomes" id="UP000318017">
    <property type="component" value="Chromosome"/>
</dbReference>
<keyword evidence="3" id="KW-1185">Reference proteome</keyword>
<dbReference type="EMBL" id="CP036298">
    <property type="protein sequence ID" value="QDV28015.1"/>
    <property type="molecule type" value="Genomic_DNA"/>
</dbReference>
<dbReference type="InterPro" id="IPR008972">
    <property type="entry name" value="Cupredoxin"/>
</dbReference>
<evidence type="ECO:0000256" key="1">
    <source>
        <dbReference type="SAM" id="SignalP"/>
    </source>
</evidence>
<evidence type="ECO:0000313" key="2">
    <source>
        <dbReference type="EMBL" id="QDV28015.1"/>
    </source>
</evidence>
<name>A0A518GHE4_9BACT</name>
<dbReference type="Gene3D" id="2.60.40.420">
    <property type="entry name" value="Cupredoxins - blue copper proteins"/>
    <property type="match status" value="1"/>
</dbReference>
<dbReference type="KEGG" id="ahel:Q31a_64080"/>
<organism evidence="2 3">
    <name type="scientific">Aureliella helgolandensis</name>
    <dbReference type="NCBI Taxonomy" id="2527968"/>
    <lineage>
        <taxon>Bacteria</taxon>
        <taxon>Pseudomonadati</taxon>
        <taxon>Planctomycetota</taxon>
        <taxon>Planctomycetia</taxon>
        <taxon>Pirellulales</taxon>
        <taxon>Pirellulaceae</taxon>
        <taxon>Aureliella</taxon>
    </lineage>
</organism>
<dbReference type="InterPro" id="IPR008969">
    <property type="entry name" value="CarboxyPept-like_regulatory"/>
</dbReference>
<dbReference type="SUPFAM" id="SSF49464">
    <property type="entry name" value="Carboxypeptidase regulatory domain-like"/>
    <property type="match status" value="1"/>
</dbReference>
<evidence type="ECO:0000313" key="3">
    <source>
        <dbReference type="Proteomes" id="UP000318017"/>
    </source>
</evidence>
<accession>A0A518GHE4</accession>
<sequence precursor="true">MKKTLSVLALSCMLSAAPLVAQAQEWATLKAKIVYDGPIPTRMKVDSSKDAFCAKLDIVSEAMVVGKGGELANLALIMDPRKSKVDAIHPDLAEPSAEPVVLDNDGCIFKPHVFVARAGQTVKVKNSDQTGHNAKFDFFSNESRNDLIPVGGSIEFKLESAERASANPVECNIHPWMKSYIIVRDHPYVGVSGEDGVIEIKNLPAGEVTFRLWHENQDGAIDKGEVGGKAQKWSRGYMEVDLKPGMNDLGTIKIPAAAFNK</sequence>
<evidence type="ECO:0008006" key="4">
    <source>
        <dbReference type="Google" id="ProtNLM"/>
    </source>
</evidence>
<feature type="signal peptide" evidence="1">
    <location>
        <begin position="1"/>
        <end position="23"/>
    </location>
</feature>
<feature type="chain" id="PRO_5021852927" description="Methylamine utilization protein" evidence="1">
    <location>
        <begin position="24"/>
        <end position="261"/>
    </location>
</feature>
<gene>
    <name evidence="2" type="ORF">Q31a_64080</name>
</gene>
<proteinExistence type="predicted"/>